<dbReference type="CDD" id="cd00054">
    <property type="entry name" value="EGF_CA"/>
    <property type="match status" value="1"/>
</dbReference>
<organism evidence="6 7">
    <name type="scientific">Mytilus coruscus</name>
    <name type="common">Sea mussel</name>
    <dbReference type="NCBI Taxonomy" id="42192"/>
    <lineage>
        <taxon>Eukaryota</taxon>
        <taxon>Metazoa</taxon>
        <taxon>Spiralia</taxon>
        <taxon>Lophotrochozoa</taxon>
        <taxon>Mollusca</taxon>
        <taxon>Bivalvia</taxon>
        <taxon>Autobranchia</taxon>
        <taxon>Pteriomorphia</taxon>
        <taxon>Mytilida</taxon>
        <taxon>Mytiloidea</taxon>
        <taxon>Mytilidae</taxon>
        <taxon>Mytilinae</taxon>
        <taxon>Mytilus</taxon>
    </lineage>
</organism>
<dbReference type="InterPro" id="IPR050969">
    <property type="entry name" value="Dev_Signal_Modulators"/>
</dbReference>
<dbReference type="PROSITE" id="PS01186">
    <property type="entry name" value="EGF_2"/>
    <property type="match status" value="1"/>
</dbReference>
<keyword evidence="1" id="KW-0732">Signal</keyword>
<dbReference type="EMBL" id="CACVKT020007831">
    <property type="protein sequence ID" value="CAC5411157.1"/>
    <property type="molecule type" value="Genomic_DNA"/>
</dbReference>
<dbReference type="InterPro" id="IPR001846">
    <property type="entry name" value="VWF_type-D"/>
</dbReference>
<evidence type="ECO:0000313" key="6">
    <source>
        <dbReference type="EMBL" id="CAC5411157.1"/>
    </source>
</evidence>
<dbReference type="Pfam" id="PF26129">
    <property type="entry name" value="Vwde"/>
    <property type="match status" value="1"/>
</dbReference>
<protein>
    <recommendedName>
        <fullName evidence="5">VWFD domain-containing protein</fullName>
    </recommendedName>
</protein>
<dbReference type="PANTHER" id="PTHR14949:SF54">
    <property type="entry name" value="VWFD DOMAIN-CONTAINING PROTEIN"/>
    <property type="match status" value="1"/>
</dbReference>
<dbReference type="InterPro" id="IPR011042">
    <property type="entry name" value="6-blade_b-propeller_TolB-like"/>
</dbReference>
<evidence type="ECO:0000256" key="1">
    <source>
        <dbReference type="ARBA" id="ARBA00022729"/>
    </source>
</evidence>
<accession>A0A6J8DTS8</accession>
<evidence type="ECO:0000256" key="3">
    <source>
        <dbReference type="ARBA" id="ARBA00023180"/>
    </source>
</evidence>
<dbReference type="FunFam" id="2.10.25.10:FF:000001">
    <property type="entry name" value="Tenascin C"/>
    <property type="match status" value="1"/>
</dbReference>
<keyword evidence="4" id="KW-0472">Membrane</keyword>
<dbReference type="InterPro" id="IPR000742">
    <property type="entry name" value="EGF"/>
</dbReference>
<keyword evidence="7" id="KW-1185">Reference proteome</keyword>
<name>A0A6J8DTS8_MYTCO</name>
<keyword evidence="2" id="KW-1015">Disulfide bond</keyword>
<keyword evidence="4" id="KW-0812">Transmembrane</keyword>
<dbReference type="SUPFAM" id="SSF63825">
    <property type="entry name" value="YWTD domain"/>
    <property type="match status" value="1"/>
</dbReference>
<keyword evidence="4" id="KW-1133">Transmembrane helix</keyword>
<feature type="transmembrane region" description="Helical" evidence="4">
    <location>
        <begin position="1272"/>
        <end position="1295"/>
    </location>
</feature>
<dbReference type="InterPro" id="IPR058727">
    <property type="entry name" value="Helical_Vwde"/>
</dbReference>
<dbReference type="PANTHER" id="PTHR14949">
    <property type="entry name" value="EGF-LIKE-DOMAIN, MULTIPLE 7, 8"/>
    <property type="match status" value="1"/>
</dbReference>
<evidence type="ECO:0000313" key="7">
    <source>
        <dbReference type="Proteomes" id="UP000507470"/>
    </source>
</evidence>
<dbReference type="OrthoDB" id="6080050at2759"/>
<dbReference type="PROSITE" id="PS51233">
    <property type="entry name" value="VWFD"/>
    <property type="match status" value="1"/>
</dbReference>
<proteinExistence type="predicted"/>
<feature type="domain" description="VWFD" evidence="5">
    <location>
        <begin position="681"/>
        <end position="869"/>
    </location>
</feature>
<reference evidence="6 7" key="1">
    <citation type="submission" date="2020-06" db="EMBL/GenBank/DDBJ databases">
        <authorList>
            <person name="Li R."/>
            <person name="Bekaert M."/>
        </authorList>
    </citation>
    <scope>NUCLEOTIDE SEQUENCE [LARGE SCALE GENOMIC DNA]</scope>
    <source>
        <strain evidence="7">wild</strain>
    </source>
</reference>
<dbReference type="GO" id="GO:0005102">
    <property type="term" value="F:signaling receptor binding"/>
    <property type="evidence" value="ECO:0007669"/>
    <property type="project" value="TreeGrafter"/>
</dbReference>
<keyword evidence="3" id="KW-0325">Glycoprotein</keyword>
<dbReference type="GO" id="GO:0009986">
    <property type="term" value="C:cell surface"/>
    <property type="evidence" value="ECO:0007669"/>
    <property type="project" value="TreeGrafter"/>
</dbReference>
<evidence type="ECO:0000256" key="2">
    <source>
        <dbReference type="ARBA" id="ARBA00023157"/>
    </source>
</evidence>
<dbReference type="Gene3D" id="2.120.10.30">
    <property type="entry name" value="TolB, C-terminal domain"/>
    <property type="match status" value="1"/>
</dbReference>
<evidence type="ECO:0000256" key="4">
    <source>
        <dbReference type="SAM" id="Phobius"/>
    </source>
</evidence>
<dbReference type="GO" id="GO:0005576">
    <property type="term" value="C:extracellular region"/>
    <property type="evidence" value="ECO:0007669"/>
    <property type="project" value="TreeGrafter"/>
</dbReference>
<dbReference type="Pfam" id="PF00094">
    <property type="entry name" value="VWD"/>
    <property type="match status" value="1"/>
</dbReference>
<dbReference type="Proteomes" id="UP000507470">
    <property type="component" value="Unassembled WGS sequence"/>
</dbReference>
<sequence length="1368" mass="154069">MLMDNIGTIIEVFAEEDTDIIQHVDYHKTKNYIYWTDWLGKITRTSALSKLLEKTHRGFDVDRVLLGDSGYACKKKLLTLYLNPNTQLNYQSIDDNKEVIFHREVGLYSLGFAVDSMNDYLYWSNDSDLMRSNLDGSNITPILNFSTNGSVGTLEVDSEKGLIFFYNNIDGSIVRCTVDGLDARSILPSQWVIDFSLDRKDQRIYFISFNSQLGSITYNGNDLKINRIHFWIHFSKLRIDLSDDYIFFSDYRYMFQVIKSSNYSDPVMWFTGYEYTLKDIKFYDSTGSSFCKEYLAINDEAKRSKDYLIHLSSDQAISDDSLEAGWYRPVSANGDKMPISPPGRTLPTFEDGNVSREACVQTENDICEESIDIEIMNCGGYYIYFLQETPSNSSFCFGSGPVVCPVGTSSETGFYPGCSSFYPMPYVSVAVQAELLEGSSFQIPGYDPTPSLLPVYRCKFDEGTNETYVYDIYWYINGFEITSYTNIQMRDINTTLLKHTDWIDSYKMNMEVQCAIRLRYSANSVPGPLQYSANFKAGIFPEKYDYTVIEGDSITISFKSTVPVGCIASHKNIMAHCDQSLYVFQPKKNPNVGSCSNNIAIKDIIFKAQVCSIKFGATDWQEEKKLDVFGFSDGLYNSGDRSTYIRLSTSAVSAFNEMWQNVQIPDIKVKVLDRDASMTNRLCQSVNDPHITTFDGKYYHFMDIGEFVMYRNDKGPYWVHALLTNCGFGWQGSACHCAIAIRSRSSLFVIRTCKSISRTKKELLTTPVTKLISCDDNDLLIDFNQARNEYKVTLPIGTEIKISMSRWSGFIGSVTVKPSIYDINEAKGLCGVPSVTKDPSDDYTHRYNGPVSSDQAFAKSWRITQAMTNEQLFVDEPDFIKDDLILNLPNNPTSTNNSTTFCTCEDQADSTESLDDFNTIQCNLTESTGFCSSSQQSGNHINSYSTSCPISKRKRRSLDYSSIVRQSTADPDDSDDVTESQPLVFDEDMNSTDVISQTFRNGWTADIAYQTCQEALTTAIPADVYSDVVEVDVENFIQSCVSDIEVTGDKSFLTDTINAMATNIMTEISRNESLFIVNTTDGSQTILDQITSKLCINNCSNNGVCVSGQCECSNGYIGDDCSKDTSTPPVNISLPAEGVCITTTRSCKKTNIYGDFLSMEVWYKIRYFKVLDNSKLYSSNWEIYKAQYRNMFMVTVDLSVSRKNRSASGPTMAEGYEITLSNDGTNFGEEVSILIYDEGCFSCNSSMTCVSLEICESTKETQENNEDSNTTIIAVASSVGVIGVLVCVLVLLFYLKHKHTEEKSKVGVYSCSQHESGKNVDNDMLSNTTKPFRENTISDLDVYFEDGREASISNFENKLPRQNHFQNN</sequence>
<gene>
    <name evidence="6" type="ORF">MCOR_44280</name>
</gene>
<dbReference type="PROSITE" id="PS00022">
    <property type="entry name" value="EGF_1"/>
    <property type="match status" value="1"/>
</dbReference>
<dbReference type="Gene3D" id="2.60.120.260">
    <property type="entry name" value="Galactose-binding domain-like"/>
    <property type="match status" value="1"/>
</dbReference>
<evidence type="ECO:0000259" key="5">
    <source>
        <dbReference type="PROSITE" id="PS51233"/>
    </source>
</evidence>